<dbReference type="AlphaFoldDB" id="A0A9D9HM04"/>
<keyword evidence="2" id="KW-0328">Glycosyltransferase</keyword>
<dbReference type="InterPro" id="IPR001182">
    <property type="entry name" value="FtsW/RodA"/>
</dbReference>
<feature type="transmembrane region" description="Helical" evidence="17">
    <location>
        <begin position="202"/>
        <end position="220"/>
    </location>
</feature>
<evidence type="ECO:0000256" key="2">
    <source>
        <dbReference type="ARBA" id="ARBA00022676"/>
    </source>
</evidence>
<proteinExistence type="inferred from homology"/>
<feature type="transmembrane region" description="Helical" evidence="17">
    <location>
        <begin position="131"/>
        <end position="151"/>
    </location>
</feature>
<evidence type="ECO:0000256" key="10">
    <source>
        <dbReference type="ARBA" id="ARBA00033270"/>
    </source>
</evidence>
<dbReference type="EMBL" id="JADIMK010000078">
    <property type="protein sequence ID" value="MBO8456266.1"/>
    <property type="molecule type" value="Genomic_DNA"/>
</dbReference>
<dbReference type="GO" id="GO:0008360">
    <property type="term" value="P:regulation of cell shape"/>
    <property type="evidence" value="ECO:0007669"/>
    <property type="project" value="UniProtKB-KW"/>
</dbReference>
<evidence type="ECO:0000256" key="12">
    <source>
        <dbReference type="ARBA" id="ARBA00041185"/>
    </source>
</evidence>
<dbReference type="GO" id="GO:0051301">
    <property type="term" value="P:cell division"/>
    <property type="evidence" value="ECO:0007669"/>
    <property type="project" value="InterPro"/>
</dbReference>
<keyword evidence="6" id="KW-0573">Peptidoglycan synthesis</keyword>
<dbReference type="Pfam" id="PF01098">
    <property type="entry name" value="FTSW_RODA_SPOVE"/>
    <property type="match status" value="1"/>
</dbReference>
<protein>
    <recommendedName>
        <fullName evidence="12">Probable peptidoglycan glycosyltransferase FtsW</fullName>
        <ecNumber evidence="14">2.4.99.28</ecNumber>
    </recommendedName>
    <alternativeName>
        <fullName evidence="13">Cell division protein FtsW</fullName>
    </alternativeName>
    <alternativeName>
        <fullName evidence="10">Cell wall polymerase</fullName>
    </alternativeName>
    <alternativeName>
        <fullName evidence="9">Peptidoglycan polymerase</fullName>
    </alternativeName>
</protein>
<evidence type="ECO:0000256" key="3">
    <source>
        <dbReference type="ARBA" id="ARBA00022679"/>
    </source>
</evidence>
<evidence type="ECO:0000256" key="8">
    <source>
        <dbReference type="ARBA" id="ARBA00023136"/>
    </source>
</evidence>
<name>A0A9D9HM04_9BACT</name>
<dbReference type="PANTHER" id="PTHR30474:SF2">
    <property type="entry name" value="PEPTIDOGLYCAN GLYCOSYLTRANSFERASE FTSW-RELATED"/>
    <property type="match status" value="1"/>
</dbReference>
<keyword evidence="3" id="KW-0808">Transferase</keyword>
<feature type="transmembrane region" description="Helical" evidence="17">
    <location>
        <begin position="402"/>
        <end position="418"/>
    </location>
</feature>
<feature type="transmembrane region" description="Helical" evidence="17">
    <location>
        <begin position="27"/>
        <end position="50"/>
    </location>
</feature>
<evidence type="ECO:0000256" key="5">
    <source>
        <dbReference type="ARBA" id="ARBA00022960"/>
    </source>
</evidence>
<feature type="compositionally biased region" description="Basic and acidic residues" evidence="16">
    <location>
        <begin position="465"/>
        <end position="478"/>
    </location>
</feature>
<evidence type="ECO:0000256" key="7">
    <source>
        <dbReference type="ARBA" id="ARBA00022989"/>
    </source>
</evidence>
<dbReference type="GO" id="GO:0009252">
    <property type="term" value="P:peptidoglycan biosynthetic process"/>
    <property type="evidence" value="ECO:0007669"/>
    <property type="project" value="UniProtKB-KW"/>
</dbReference>
<evidence type="ECO:0000256" key="17">
    <source>
        <dbReference type="SAM" id="Phobius"/>
    </source>
</evidence>
<comment type="similarity">
    <text evidence="11">Belongs to the SEDS family. FtsW subfamily.</text>
</comment>
<feature type="transmembrane region" description="Helical" evidence="17">
    <location>
        <begin position="227"/>
        <end position="244"/>
    </location>
</feature>
<evidence type="ECO:0000313" key="18">
    <source>
        <dbReference type="EMBL" id="MBO8456266.1"/>
    </source>
</evidence>
<feature type="transmembrane region" description="Helical" evidence="17">
    <location>
        <begin position="330"/>
        <end position="351"/>
    </location>
</feature>
<keyword evidence="8 17" id="KW-0472">Membrane</keyword>
<dbReference type="GO" id="GO:0015648">
    <property type="term" value="F:lipid-linked peptidoglycan transporter activity"/>
    <property type="evidence" value="ECO:0007669"/>
    <property type="project" value="TreeGrafter"/>
</dbReference>
<dbReference type="GO" id="GO:0005886">
    <property type="term" value="C:plasma membrane"/>
    <property type="evidence" value="ECO:0007669"/>
    <property type="project" value="TreeGrafter"/>
</dbReference>
<evidence type="ECO:0000256" key="9">
    <source>
        <dbReference type="ARBA" id="ARBA00032370"/>
    </source>
</evidence>
<dbReference type="GO" id="GO:0032153">
    <property type="term" value="C:cell division site"/>
    <property type="evidence" value="ECO:0007669"/>
    <property type="project" value="TreeGrafter"/>
</dbReference>
<feature type="transmembrane region" description="Helical" evidence="17">
    <location>
        <begin position="176"/>
        <end position="196"/>
    </location>
</feature>
<keyword evidence="7 17" id="KW-1133">Transmembrane helix</keyword>
<evidence type="ECO:0000256" key="11">
    <source>
        <dbReference type="ARBA" id="ARBA00038053"/>
    </source>
</evidence>
<keyword evidence="4 17" id="KW-0812">Transmembrane</keyword>
<feature type="transmembrane region" description="Helical" evidence="17">
    <location>
        <begin position="62"/>
        <end position="81"/>
    </location>
</feature>
<reference evidence="18" key="1">
    <citation type="submission" date="2020-10" db="EMBL/GenBank/DDBJ databases">
        <authorList>
            <person name="Gilroy R."/>
        </authorList>
    </citation>
    <scope>NUCLEOTIDE SEQUENCE</scope>
    <source>
        <strain evidence="18">B1-3475</strain>
    </source>
</reference>
<sequence>MKTDLTEKDRTKDGIWGLVDRIRGDKVVWMILTMLILFSIVSIFSSTSMLATMQPGTSRMDIFIDQLWIVIAGIVIIFICYKIPYIKLFRVLSQFGFALSAILLLCLILNIRAVEVNGARRAIDLGFFQLHVYEVVKVAMVLYLAWAIHAYKSGAFVITKKLASSFRRLAFLDTPFWNRMIYIFAPILIVCLGIMAGSVSSTLFIGGIMFITIIVGGIRIKDMLGPALICIAAGIAGVGLYFLTDGQVFPRVGTAVQRIFLHEEKKNLMDYTPGSQEFMKALDPIRQPESAKIAIHEGGLLGKGPGNSTQKYTVSLIFSDYMYSFIVEEYGFWGGVFIIMLYISLLARGTIIVKYCDNDYAKTAVAGLTLLITGQALMHIFINLDMGLLTGQTLPMISHGKSSFICFCVAFGVILSISKMAKDKIQNETDNATSLSPETDDGADVDSRLSDLDAFESGEFEETDEFRKSMGNKETDRQ</sequence>
<evidence type="ECO:0000256" key="4">
    <source>
        <dbReference type="ARBA" id="ARBA00022692"/>
    </source>
</evidence>
<keyword evidence="5" id="KW-0133">Cell shape</keyword>
<reference evidence="18" key="2">
    <citation type="journal article" date="2021" name="PeerJ">
        <title>Extensive microbial diversity within the chicken gut microbiome revealed by metagenomics and culture.</title>
        <authorList>
            <person name="Gilroy R."/>
            <person name="Ravi A."/>
            <person name="Getino M."/>
            <person name="Pursley I."/>
            <person name="Horton D.L."/>
            <person name="Alikhan N.F."/>
            <person name="Baker D."/>
            <person name="Gharbi K."/>
            <person name="Hall N."/>
            <person name="Watson M."/>
            <person name="Adriaenssens E.M."/>
            <person name="Foster-Nyarko E."/>
            <person name="Jarju S."/>
            <person name="Secka A."/>
            <person name="Antonio M."/>
            <person name="Oren A."/>
            <person name="Chaudhuri R.R."/>
            <person name="La Ragione R."/>
            <person name="Hildebrand F."/>
            <person name="Pallen M.J."/>
        </authorList>
    </citation>
    <scope>NUCLEOTIDE SEQUENCE</scope>
    <source>
        <strain evidence="18">B1-3475</strain>
    </source>
</reference>
<comment type="catalytic activity">
    <reaction evidence="15">
        <text>[GlcNAc-(1-&gt;4)-Mur2Ac(oyl-L-Ala-gamma-D-Glu-L-Lys-D-Ala-D-Ala)](n)-di-trans,octa-cis-undecaprenyl diphosphate + beta-D-GlcNAc-(1-&gt;4)-Mur2Ac(oyl-L-Ala-gamma-D-Glu-L-Lys-D-Ala-D-Ala)-di-trans,octa-cis-undecaprenyl diphosphate = [GlcNAc-(1-&gt;4)-Mur2Ac(oyl-L-Ala-gamma-D-Glu-L-Lys-D-Ala-D-Ala)](n+1)-di-trans,octa-cis-undecaprenyl diphosphate + di-trans,octa-cis-undecaprenyl diphosphate + H(+)</text>
        <dbReference type="Rhea" id="RHEA:23708"/>
        <dbReference type="Rhea" id="RHEA-COMP:9602"/>
        <dbReference type="Rhea" id="RHEA-COMP:9603"/>
        <dbReference type="ChEBI" id="CHEBI:15378"/>
        <dbReference type="ChEBI" id="CHEBI:58405"/>
        <dbReference type="ChEBI" id="CHEBI:60033"/>
        <dbReference type="ChEBI" id="CHEBI:78435"/>
        <dbReference type="EC" id="2.4.99.28"/>
    </reaction>
</comment>
<evidence type="ECO:0000256" key="13">
    <source>
        <dbReference type="ARBA" id="ARBA00041418"/>
    </source>
</evidence>
<evidence type="ECO:0000256" key="14">
    <source>
        <dbReference type="ARBA" id="ARBA00044770"/>
    </source>
</evidence>
<feature type="compositionally biased region" description="Polar residues" evidence="16">
    <location>
        <begin position="428"/>
        <end position="437"/>
    </location>
</feature>
<feature type="transmembrane region" description="Helical" evidence="17">
    <location>
        <begin position="363"/>
        <end position="382"/>
    </location>
</feature>
<evidence type="ECO:0000313" key="19">
    <source>
        <dbReference type="Proteomes" id="UP000823617"/>
    </source>
</evidence>
<dbReference type="PANTHER" id="PTHR30474">
    <property type="entry name" value="CELL CYCLE PROTEIN"/>
    <property type="match status" value="1"/>
</dbReference>
<dbReference type="Proteomes" id="UP000823617">
    <property type="component" value="Unassembled WGS sequence"/>
</dbReference>
<comment type="subcellular location">
    <subcellularLocation>
        <location evidence="1">Membrane</location>
        <topology evidence="1">Multi-pass membrane protein</topology>
    </subcellularLocation>
</comment>
<evidence type="ECO:0000256" key="15">
    <source>
        <dbReference type="ARBA" id="ARBA00049902"/>
    </source>
</evidence>
<evidence type="ECO:0000256" key="16">
    <source>
        <dbReference type="SAM" id="MobiDB-lite"/>
    </source>
</evidence>
<organism evidence="18 19">
    <name type="scientific">Candidatus Cryptobacteroides intestinigallinarum</name>
    <dbReference type="NCBI Taxonomy" id="2840767"/>
    <lineage>
        <taxon>Bacteria</taxon>
        <taxon>Pseudomonadati</taxon>
        <taxon>Bacteroidota</taxon>
        <taxon>Bacteroidia</taxon>
        <taxon>Bacteroidales</taxon>
        <taxon>Candidatus Cryptobacteroides</taxon>
    </lineage>
</organism>
<feature type="region of interest" description="Disordered" evidence="16">
    <location>
        <begin position="454"/>
        <end position="478"/>
    </location>
</feature>
<feature type="transmembrane region" description="Helical" evidence="17">
    <location>
        <begin position="88"/>
        <end position="111"/>
    </location>
</feature>
<comment type="caution">
    <text evidence="18">The sequence shown here is derived from an EMBL/GenBank/DDBJ whole genome shotgun (WGS) entry which is preliminary data.</text>
</comment>
<accession>A0A9D9HM04</accession>
<dbReference type="EC" id="2.4.99.28" evidence="14"/>
<feature type="compositionally biased region" description="Acidic residues" evidence="16">
    <location>
        <begin position="454"/>
        <end position="464"/>
    </location>
</feature>
<evidence type="ECO:0000256" key="6">
    <source>
        <dbReference type="ARBA" id="ARBA00022984"/>
    </source>
</evidence>
<dbReference type="GO" id="GO:0008955">
    <property type="term" value="F:peptidoglycan glycosyltransferase activity"/>
    <property type="evidence" value="ECO:0007669"/>
    <property type="project" value="UniProtKB-EC"/>
</dbReference>
<gene>
    <name evidence="18" type="ORF">IAC08_07695</name>
</gene>
<evidence type="ECO:0000256" key="1">
    <source>
        <dbReference type="ARBA" id="ARBA00004141"/>
    </source>
</evidence>
<feature type="region of interest" description="Disordered" evidence="16">
    <location>
        <begin position="428"/>
        <end position="447"/>
    </location>
</feature>